<proteinExistence type="predicted"/>
<evidence type="ECO:0000313" key="3">
    <source>
        <dbReference type="EMBL" id="OZY84640.1"/>
    </source>
</evidence>
<dbReference type="PROSITE" id="PS51820">
    <property type="entry name" value="PA14"/>
    <property type="match status" value="2"/>
</dbReference>
<name>A0A266Q463_9GAMM</name>
<dbReference type="InterPro" id="IPR011658">
    <property type="entry name" value="PA14_dom"/>
</dbReference>
<dbReference type="SUPFAM" id="SSF56988">
    <property type="entry name" value="Anthrax protective antigen"/>
    <property type="match status" value="2"/>
</dbReference>
<dbReference type="InterPro" id="IPR037524">
    <property type="entry name" value="PA14/GLEYA"/>
</dbReference>
<reference evidence="4" key="1">
    <citation type="submission" date="2017-05" db="EMBL/GenBank/DDBJ databases">
        <authorList>
            <person name="Barney B.M."/>
        </authorList>
    </citation>
    <scope>NUCLEOTIDE SEQUENCE [LARGE SCALE GENOMIC DNA]</scope>
    <source>
        <strain evidence="4">PSBB022</strain>
    </source>
</reference>
<feature type="signal peptide" evidence="1">
    <location>
        <begin position="1"/>
        <end position="34"/>
    </location>
</feature>
<dbReference type="Proteomes" id="UP000216101">
    <property type="component" value="Unassembled WGS sequence"/>
</dbReference>
<sequence>MNFLITIALLRLSRVGRYCALLLLAFGFSSLSYAATYNLSSGQYPPCNTSWSVSGTTYTCTGNGRVALANGDVLTANTTITISANDGFSLNNNTIGSTTNNINLVSSYGSIQSSNTNSVFGSISSGSGTVSLTNTTVTGSITTGGNINLTGGSVSGKVTSNNNTITTNGTNLSGGAQAQSGMSFTGGTLAGSFVMTSNNQLTMSGVTMTSGSISGASTVAIQNGSQLGSASSSITISSNSGPITVNNSIVHGSLTAPSYSTVNVTNSGAVYGTCLPNSTPANACNSAPPVCTTGLLGGLTGSHYNNINLSGNPVGTRVDTSVDFDWGAGSSGVSGVNSNQFSVRWTGRLRAPTTGNYRFQTVSDDGVRLWINNQLIINNWGDHGATTDTSATVTLQAGYTYDVRLEYYENNGQAVIRLLWSTPGSATFTTLGTAADPNYSTANYCEVPVANCNNGFVGSATGQYFNNNSLSGSPAATRQDNSIDFDWGTGAPGVAGVGSDDFSVRWNATLKVDVTGSYQFQTLSDDGVRLWVNNQQIINNWTDHSVTTDTSAAITLTAGQTYPLRMEFYERGGYAVASLRWRRPGDSSFLPISGCPAKVHHYGISHSGSGITCMAEPITISAYDAAGTLVAPESGTKVDLSTVPATGSWVSSSYIFSGTESSFIAYLRQTTAAVLNINVTDGAAVEDSGRDPSISFLNTGLKFYNASNSNLPIANQRAGVTATTPVLRSIRTNTDTGACEARVTGTRTVNVGYECVNPATCVANQTLTLQGASIAANNQSSSSNFTPVSLTFNNNGEAPIPFTYSDVGQIRLHASLPLTTSGNNPAITLRGSSDNFVVKPDRLAVSLVQKSNGTSNPGKTNEAGAAAGFVAAGEAFRVVVQAQNANQQPTPNFGRETASENNILLKEFALVHPVGAGTTLTPLLNGTAGSFGVTTPQGSFENNNLRWKQVGSLTLRPELADNDYLGAGAPTYVVSDTLGRFYPDRFALASASLANSCNNTFSYMSQEALPLNYVLQAEDADGAVVSNYGASYGTLPTLGYVAENANAANGAVLGPRFIETATKNWASGRLQVGTNATFSRATVPDGPFADLNVGLTLTDSFDARELKAKNMNALTTDTCSGTGCTAVKLNAMPLNLRYGRLRLDDAFGSGAANLPVKFFTEHWIGNRFVRNLDDSCTQILRSTVSYNDKNILDPANLTVGINGGSTTGNYGAMSATDINFTNGDANHFFSAPGAEAVGSFIVSVDLTSAPWLRFDWNASGQVPTNAVCLSDMPETEQTDCRIKANIGFGDYRGHDRIIYWREIFN</sequence>
<dbReference type="EMBL" id="NHNI01000002">
    <property type="protein sequence ID" value="OZY84640.1"/>
    <property type="molecule type" value="Genomic_DNA"/>
</dbReference>
<keyword evidence="4" id="KW-1185">Reference proteome</keyword>
<evidence type="ECO:0000313" key="4">
    <source>
        <dbReference type="Proteomes" id="UP000216101"/>
    </source>
</evidence>
<feature type="chain" id="PRO_5013012230" description="PA14 domain-containing protein" evidence="1">
    <location>
        <begin position="35"/>
        <end position="1305"/>
    </location>
</feature>
<keyword evidence="1" id="KW-0732">Signal</keyword>
<gene>
    <name evidence="3" type="ORF">CBP51_15815</name>
</gene>
<comment type="caution">
    <text evidence="3">The sequence shown here is derived from an EMBL/GenBank/DDBJ whole genome shotgun (WGS) entry which is preliminary data.</text>
</comment>
<accession>A0A266Q463</accession>
<dbReference type="Pfam" id="PF07691">
    <property type="entry name" value="PA14"/>
    <property type="match status" value="2"/>
</dbReference>
<evidence type="ECO:0000259" key="2">
    <source>
        <dbReference type="PROSITE" id="PS51820"/>
    </source>
</evidence>
<feature type="domain" description="PA14" evidence="2">
    <location>
        <begin position="455"/>
        <end position="595"/>
    </location>
</feature>
<organism evidence="3 4">
    <name type="scientific">Cellvibrio mixtus</name>
    <dbReference type="NCBI Taxonomy" id="39650"/>
    <lineage>
        <taxon>Bacteria</taxon>
        <taxon>Pseudomonadati</taxon>
        <taxon>Pseudomonadota</taxon>
        <taxon>Gammaproteobacteria</taxon>
        <taxon>Cellvibrionales</taxon>
        <taxon>Cellvibrionaceae</taxon>
        <taxon>Cellvibrio</taxon>
    </lineage>
</organism>
<dbReference type="InterPro" id="IPR046524">
    <property type="entry name" value="DUF6701"/>
</dbReference>
<dbReference type="RefSeq" id="WP_094985679.1">
    <property type="nucleotide sequence ID" value="NZ_NHNI01000002.1"/>
</dbReference>
<dbReference type="SMART" id="SM00758">
    <property type="entry name" value="PA14"/>
    <property type="match status" value="2"/>
</dbReference>
<feature type="domain" description="PA14" evidence="2">
    <location>
        <begin position="294"/>
        <end position="435"/>
    </location>
</feature>
<dbReference type="Gene3D" id="3.90.182.10">
    <property type="entry name" value="Toxin - Anthrax Protective Antigen,domain 1"/>
    <property type="match status" value="2"/>
</dbReference>
<dbReference type="Pfam" id="PF20419">
    <property type="entry name" value="DUF6701"/>
    <property type="match status" value="1"/>
</dbReference>
<protein>
    <recommendedName>
        <fullName evidence="2">PA14 domain-containing protein</fullName>
    </recommendedName>
</protein>
<evidence type="ECO:0000256" key="1">
    <source>
        <dbReference type="SAM" id="SignalP"/>
    </source>
</evidence>